<dbReference type="EMBL" id="JBHSFY010000003">
    <property type="protein sequence ID" value="MFC4476875.1"/>
    <property type="molecule type" value="Genomic_DNA"/>
</dbReference>
<evidence type="ECO:0000259" key="2">
    <source>
        <dbReference type="Pfam" id="PF13360"/>
    </source>
</evidence>
<comment type="caution">
    <text evidence="3">The sequence shown here is derived from an EMBL/GenBank/DDBJ whole genome shotgun (WGS) entry which is preliminary data.</text>
</comment>
<evidence type="ECO:0000313" key="3">
    <source>
        <dbReference type="EMBL" id="MFC4476875.1"/>
    </source>
</evidence>
<dbReference type="InterPro" id="IPR018391">
    <property type="entry name" value="PQQ_b-propeller_rpt"/>
</dbReference>
<keyword evidence="4" id="KW-1185">Reference proteome</keyword>
<dbReference type="SMART" id="SM00564">
    <property type="entry name" value="PQQ"/>
    <property type="match status" value="5"/>
</dbReference>
<reference evidence="4" key="1">
    <citation type="journal article" date="2019" name="Int. J. Syst. Evol. Microbiol.">
        <title>The Global Catalogue of Microorganisms (GCM) 10K type strain sequencing project: providing services to taxonomists for standard genome sequencing and annotation.</title>
        <authorList>
            <consortium name="The Broad Institute Genomics Platform"/>
            <consortium name="The Broad Institute Genome Sequencing Center for Infectious Disease"/>
            <person name="Wu L."/>
            <person name="Ma J."/>
        </authorList>
    </citation>
    <scope>NUCLEOTIDE SEQUENCE [LARGE SCALE GENOMIC DNA]</scope>
    <source>
        <strain evidence="4">NBRC 103627</strain>
    </source>
</reference>
<dbReference type="SUPFAM" id="SSF50998">
    <property type="entry name" value="Quinoprotein alcohol dehydrogenase-like"/>
    <property type="match status" value="2"/>
</dbReference>
<dbReference type="PANTHER" id="PTHR34512">
    <property type="entry name" value="CELL SURFACE PROTEIN"/>
    <property type="match status" value="1"/>
</dbReference>
<dbReference type="InterPro" id="IPR015943">
    <property type="entry name" value="WD40/YVTN_repeat-like_dom_sf"/>
</dbReference>
<feature type="signal peptide" evidence="1">
    <location>
        <begin position="1"/>
        <end position="42"/>
    </location>
</feature>
<name>A0ABV8ZCN3_9FLAO</name>
<dbReference type="RefSeq" id="WP_379796456.1">
    <property type="nucleotide sequence ID" value="NZ_JBHSFY010000003.1"/>
</dbReference>
<dbReference type="Gene3D" id="2.130.10.10">
    <property type="entry name" value="YVTN repeat-like/Quinoprotein amine dehydrogenase"/>
    <property type="match status" value="1"/>
</dbReference>
<sequence>MNEVISDYKHNQKINPNLKMKHKLIALLFVFAFANMSGQAPASKTNYTNSKLPAEEAVTNKSLKPLKKISLDDTSILIYDYDGSLFSWDLEVESIVWTVKASDAHTEMCANKITIHDGVVYIPFINGEIYAVDNGTGTIFWKSRIGNITDQIVLKDQTPIIANGKLFITAQNQNQSSNLYALDLKDGSLAWNYKLDTPNNDIEPLFFNNKIFTQSGTNVYCFEANTGKLLYQKSFDETMTGKPVTDGESVFIAGDKNWLYALKPNSLDVLWQFKIDENQNNVKERIVCHDKKLYFAAQGSETSSIYAVDSKTGTQLWKTDFKGDNVEYIVKEVDNLWGYTRKKKLFELDLSNGEIAFEEKLTTLPISNIEFPADENLLYYYCDAGLIQFDLKEKDENVYYMRTSLKDDPYSAYLKIIRE</sequence>
<feature type="chain" id="PRO_5047146091" evidence="1">
    <location>
        <begin position="43"/>
        <end position="419"/>
    </location>
</feature>
<protein>
    <submittedName>
        <fullName evidence="3">PQQ-binding-like beta-propeller repeat protein</fullName>
    </submittedName>
</protein>
<dbReference type="InterPro" id="IPR002372">
    <property type="entry name" value="PQQ_rpt_dom"/>
</dbReference>
<feature type="domain" description="Pyrrolo-quinoline quinone repeat" evidence="2">
    <location>
        <begin position="207"/>
        <end position="281"/>
    </location>
</feature>
<feature type="domain" description="Pyrrolo-quinoline quinone repeat" evidence="2">
    <location>
        <begin position="71"/>
        <end position="200"/>
    </location>
</feature>
<keyword evidence="1" id="KW-0732">Signal</keyword>
<dbReference type="PANTHER" id="PTHR34512:SF30">
    <property type="entry name" value="OUTER MEMBRANE PROTEIN ASSEMBLY FACTOR BAMB"/>
    <property type="match status" value="1"/>
</dbReference>
<dbReference type="Pfam" id="PF13360">
    <property type="entry name" value="PQQ_2"/>
    <property type="match status" value="2"/>
</dbReference>
<accession>A0ABV8ZCN3</accession>
<dbReference type="InterPro" id="IPR011047">
    <property type="entry name" value="Quinoprotein_ADH-like_sf"/>
</dbReference>
<evidence type="ECO:0000313" key="4">
    <source>
        <dbReference type="Proteomes" id="UP001596003"/>
    </source>
</evidence>
<gene>
    <name evidence="3" type="ORF">ACFO3N_07350</name>
</gene>
<dbReference type="Proteomes" id="UP001596003">
    <property type="component" value="Unassembled WGS sequence"/>
</dbReference>
<evidence type="ECO:0000256" key="1">
    <source>
        <dbReference type="SAM" id="SignalP"/>
    </source>
</evidence>
<organism evidence="3 4">
    <name type="scientific">Flavobacterium chungangensis</name>
    <dbReference type="NCBI Taxonomy" id="2708132"/>
    <lineage>
        <taxon>Bacteria</taxon>
        <taxon>Pseudomonadati</taxon>
        <taxon>Bacteroidota</taxon>
        <taxon>Flavobacteriia</taxon>
        <taxon>Flavobacteriales</taxon>
        <taxon>Flavobacteriaceae</taxon>
        <taxon>Flavobacterium</taxon>
    </lineage>
</organism>
<proteinExistence type="predicted"/>